<dbReference type="InterPro" id="IPR036396">
    <property type="entry name" value="Cyt_P450_sf"/>
</dbReference>
<dbReference type="PROSITE" id="PS00086">
    <property type="entry name" value="CYTOCHROME_P450"/>
    <property type="match status" value="1"/>
</dbReference>
<evidence type="ECO:0000313" key="9">
    <source>
        <dbReference type="EMBL" id="KAL1845945.1"/>
    </source>
</evidence>
<dbReference type="Pfam" id="PF00067">
    <property type="entry name" value="p450"/>
    <property type="match status" value="2"/>
</dbReference>
<dbReference type="SUPFAM" id="SSF48264">
    <property type="entry name" value="Cytochrome P450"/>
    <property type="match status" value="1"/>
</dbReference>
<evidence type="ECO:0000256" key="8">
    <source>
        <dbReference type="RuleBase" id="RU000461"/>
    </source>
</evidence>
<evidence type="ECO:0000256" key="5">
    <source>
        <dbReference type="ARBA" id="ARBA00023002"/>
    </source>
</evidence>
<evidence type="ECO:0000256" key="3">
    <source>
        <dbReference type="ARBA" id="ARBA00022617"/>
    </source>
</evidence>
<evidence type="ECO:0000256" key="7">
    <source>
        <dbReference type="ARBA" id="ARBA00023033"/>
    </source>
</evidence>
<evidence type="ECO:0000313" key="10">
    <source>
        <dbReference type="Proteomes" id="UP001583177"/>
    </source>
</evidence>
<reference evidence="9 10" key="1">
    <citation type="journal article" date="2024" name="IMA Fungus">
        <title>IMA Genome - F19 : A genome assembly and annotation guide to empower mycologists, including annotated draft genome sequences of Ceratocystis pirilliformis, Diaporthe australafricana, Fusarium ophioides, Paecilomyces lecythidis, and Sporothrix stenoceras.</title>
        <authorList>
            <person name="Aylward J."/>
            <person name="Wilson A.M."/>
            <person name="Visagie C.M."/>
            <person name="Spraker J."/>
            <person name="Barnes I."/>
            <person name="Buitendag C."/>
            <person name="Ceriani C."/>
            <person name="Del Mar Angel L."/>
            <person name="du Plessis D."/>
            <person name="Fuchs T."/>
            <person name="Gasser K."/>
            <person name="Kramer D."/>
            <person name="Li W."/>
            <person name="Munsamy K."/>
            <person name="Piso A."/>
            <person name="Price J.L."/>
            <person name="Sonnekus B."/>
            <person name="Thomas C."/>
            <person name="van der Nest A."/>
            <person name="van Dijk A."/>
            <person name="van Heerden A."/>
            <person name="van Vuuren N."/>
            <person name="Yilmaz N."/>
            <person name="Duong T.A."/>
            <person name="van der Merwe N.A."/>
            <person name="Wingfield M.J."/>
            <person name="Wingfield B.D."/>
        </authorList>
    </citation>
    <scope>NUCLEOTIDE SEQUENCE [LARGE SCALE GENOMIC DNA]</scope>
    <source>
        <strain evidence="9 10">CMW 18300</strain>
    </source>
</reference>
<keyword evidence="3 8" id="KW-0349">Heme</keyword>
<organism evidence="9 10">
    <name type="scientific">Diaporthe australafricana</name>
    <dbReference type="NCBI Taxonomy" id="127596"/>
    <lineage>
        <taxon>Eukaryota</taxon>
        <taxon>Fungi</taxon>
        <taxon>Dikarya</taxon>
        <taxon>Ascomycota</taxon>
        <taxon>Pezizomycotina</taxon>
        <taxon>Sordariomycetes</taxon>
        <taxon>Sordariomycetidae</taxon>
        <taxon>Diaporthales</taxon>
        <taxon>Diaporthaceae</taxon>
        <taxon>Diaporthe</taxon>
    </lineage>
</organism>
<protein>
    <recommendedName>
        <fullName evidence="11">Cytochrome P450 monooxygenase</fullName>
    </recommendedName>
</protein>
<dbReference type="InterPro" id="IPR017972">
    <property type="entry name" value="Cyt_P450_CS"/>
</dbReference>
<sequence>MGYGISSGALDDVMPNGIISLTALPGSNQTRLACALLLCIVTIIYYHHNARSRRNLAPLINPKGPFELNSERPRKEFIANAKGIIHSWFKAHPNSPARVNGDVGQYTILPPHMIHEVDREELVSLTRWAYKYFHANIPGFEAFLEGSNDNQFVRNVILKFLTTKNLAKVTEPLKEEVSLAISDLFTDSKEWHSVPLRPTVARLVARMAFRIFLGEPLCRDEAWLELATQYATTGWNAANELRDWPKPLRPLVHWFLPLCTKARAQVKEARAIIGPYAEERRRLRAQGHKFNDALDWFDEASRGSSYDPAIAQLILSLAALHGTTDLICQVMTQIAKHPELVEPLRTEVLSVIRASGLSQKSLYQMKLVDSFIKECQRMKPIHSGEMLAVSTHRFWDPRVHKSPGVFDAYRWLRLGQEAGKENQAQLISTSPDHLGFSHGLHACPGRFFAAKEVKVALVHLLLKYEWKTPSDWVENNPENSFNIATDPWLKIQMRRREEDVVI</sequence>
<gene>
    <name evidence="9" type="ORF">Daus18300_014405</name>
</gene>
<accession>A0ABR3VVE3</accession>
<name>A0ABR3VVE3_9PEZI</name>
<dbReference type="EMBL" id="JAWRVE010000286">
    <property type="protein sequence ID" value="KAL1845945.1"/>
    <property type="molecule type" value="Genomic_DNA"/>
</dbReference>
<evidence type="ECO:0000256" key="2">
    <source>
        <dbReference type="ARBA" id="ARBA00010617"/>
    </source>
</evidence>
<dbReference type="InterPro" id="IPR001128">
    <property type="entry name" value="Cyt_P450"/>
</dbReference>
<keyword evidence="6 8" id="KW-0408">Iron</keyword>
<dbReference type="PANTHER" id="PTHR46206:SF2">
    <property type="entry name" value="CYTOCHROME P450 MONOOXYGENASE AUSG-RELATED"/>
    <property type="match status" value="1"/>
</dbReference>
<comment type="caution">
    <text evidence="9">The sequence shown here is derived from an EMBL/GenBank/DDBJ whole genome shotgun (WGS) entry which is preliminary data.</text>
</comment>
<comment type="cofactor">
    <cofactor evidence="1">
        <name>heme</name>
        <dbReference type="ChEBI" id="CHEBI:30413"/>
    </cofactor>
</comment>
<evidence type="ECO:0000256" key="6">
    <source>
        <dbReference type="ARBA" id="ARBA00023004"/>
    </source>
</evidence>
<comment type="similarity">
    <text evidence="2 8">Belongs to the cytochrome P450 family.</text>
</comment>
<proteinExistence type="inferred from homology"/>
<evidence type="ECO:0008006" key="11">
    <source>
        <dbReference type="Google" id="ProtNLM"/>
    </source>
</evidence>
<keyword evidence="10" id="KW-1185">Reference proteome</keyword>
<keyword evidence="7 8" id="KW-0503">Monooxygenase</keyword>
<evidence type="ECO:0000256" key="1">
    <source>
        <dbReference type="ARBA" id="ARBA00001971"/>
    </source>
</evidence>
<keyword evidence="5 8" id="KW-0560">Oxidoreductase</keyword>
<dbReference type="Proteomes" id="UP001583177">
    <property type="component" value="Unassembled WGS sequence"/>
</dbReference>
<evidence type="ECO:0000256" key="4">
    <source>
        <dbReference type="ARBA" id="ARBA00022723"/>
    </source>
</evidence>
<dbReference type="Gene3D" id="1.10.630.10">
    <property type="entry name" value="Cytochrome P450"/>
    <property type="match status" value="1"/>
</dbReference>
<keyword evidence="4 8" id="KW-0479">Metal-binding</keyword>
<dbReference type="CDD" id="cd11041">
    <property type="entry name" value="CYP503A1-like"/>
    <property type="match status" value="1"/>
</dbReference>
<dbReference type="PANTHER" id="PTHR46206">
    <property type="entry name" value="CYTOCHROME P450"/>
    <property type="match status" value="1"/>
</dbReference>